<dbReference type="KEGG" id="bma:BMAA1848"/>
<proteinExistence type="predicted"/>
<keyword evidence="2" id="KW-1133">Transmembrane helix</keyword>
<evidence type="ECO:0000313" key="3">
    <source>
        <dbReference type="EMBL" id="AAY59202.1"/>
    </source>
</evidence>
<reference evidence="3 4" key="1">
    <citation type="journal article" date="2004" name="Proc. Natl. Acad. Sci. U.S.A.">
        <title>Structural flexibility in the Burkholderia mallei genome.</title>
        <authorList>
            <person name="Nierman W.C."/>
            <person name="DeShazer D."/>
            <person name="Kim H.S."/>
            <person name="Tettelin H."/>
            <person name="Nelson K.E."/>
            <person name="Feldblyum T."/>
            <person name="Ulrich R.L."/>
            <person name="Ronning C.M."/>
            <person name="Brinkac L.M."/>
            <person name="Daugherty S.C."/>
            <person name="Davidsen T.D."/>
            <person name="Deboy R.T."/>
            <person name="Dimitrov G."/>
            <person name="Dodson R.J."/>
            <person name="Durkin A.S."/>
            <person name="Gwinn M.L."/>
            <person name="Haft D.H."/>
            <person name="Khouri H."/>
            <person name="Kolonay J.F."/>
            <person name="Madupu R."/>
            <person name="Mohammoud Y."/>
            <person name="Nelson W.C."/>
            <person name="Radune D."/>
            <person name="Romero C.M."/>
            <person name="Sarria S."/>
            <person name="Selengut J."/>
            <person name="Shamblin C."/>
            <person name="Sullivan S.A."/>
            <person name="White O."/>
            <person name="Yu Y."/>
            <person name="Zafar N."/>
            <person name="Zhou L."/>
            <person name="Fraser C.M."/>
        </authorList>
    </citation>
    <scope>NUCLEOTIDE SEQUENCE [LARGE SCALE GENOMIC DNA]</scope>
    <source>
        <strain evidence="3 4">ATCC 23344</strain>
    </source>
</reference>
<evidence type="ECO:0000313" key="4">
    <source>
        <dbReference type="Proteomes" id="UP000006693"/>
    </source>
</evidence>
<keyword evidence="2" id="KW-0472">Membrane</keyword>
<feature type="region of interest" description="Disordered" evidence="1">
    <location>
        <begin position="187"/>
        <end position="209"/>
    </location>
</feature>
<keyword evidence="4" id="KW-1185">Reference proteome</keyword>
<dbReference type="HOGENOM" id="CLU_114009_0_0_4"/>
<dbReference type="EMBL" id="CP000011">
    <property type="protein sequence ID" value="AAY59202.1"/>
    <property type="molecule type" value="Genomic_DNA"/>
</dbReference>
<protein>
    <submittedName>
        <fullName evidence="3">Uncharacterized protein</fullName>
    </submittedName>
</protein>
<organism evidence="3 4">
    <name type="scientific">Burkholderia mallei (strain ATCC 23344)</name>
    <dbReference type="NCBI Taxonomy" id="243160"/>
    <lineage>
        <taxon>Bacteria</taxon>
        <taxon>Pseudomonadati</taxon>
        <taxon>Pseudomonadota</taxon>
        <taxon>Betaproteobacteria</taxon>
        <taxon>Burkholderiales</taxon>
        <taxon>Burkholderiaceae</taxon>
        <taxon>Burkholderia</taxon>
        <taxon>pseudomallei group</taxon>
    </lineage>
</organism>
<accession>A0A0H2XDE0</accession>
<name>A0A0H2XDE0_BURMA</name>
<dbReference type="Proteomes" id="UP000006693">
    <property type="component" value="Chromosome 2"/>
</dbReference>
<keyword evidence="2" id="KW-0812">Transmembrane</keyword>
<gene>
    <name evidence="3" type="ordered locus">BMAA1848</name>
</gene>
<feature type="compositionally biased region" description="Basic residues" evidence="1">
    <location>
        <begin position="91"/>
        <end position="101"/>
    </location>
</feature>
<sequence length="209" mass="23068">MDSRWLVVIRWHGERAARPRVLIGGRRVGRGVFLVACVPAGCCLISSLFFDRQYRTLVAPAKTMPDREIGRFSCVRRAGAAARDQYLGSRGGRRRRGRRSSRMPAARRSIGRAVAARKVAAAASCGFRGTAARLRACSSRRTPRARCCAARTCGVIRGLAVWRRGFAVSPYRHVADSTPAVRRARNMAAHRAKPRVAAEQRDTLDTPRA</sequence>
<evidence type="ECO:0000256" key="2">
    <source>
        <dbReference type="SAM" id="Phobius"/>
    </source>
</evidence>
<feature type="region of interest" description="Disordered" evidence="1">
    <location>
        <begin position="86"/>
        <end position="107"/>
    </location>
</feature>
<feature type="transmembrane region" description="Helical" evidence="2">
    <location>
        <begin position="28"/>
        <end position="50"/>
    </location>
</feature>
<dbReference type="AlphaFoldDB" id="A0A0H2XDE0"/>
<evidence type="ECO:0000256" key="1">
    <source>
        <dbReference type="SAM" id="MobiDB-lite"/>
    </source>
</evidence>
<feature type="compositionally biased region" description="Basic and acidic residues" evidence="1">
    <location>
        <begin position="196"/>
        <end position="209"/>
    </location>
</feature>